<evidence type="ECO:0000313" key="2">
    <source>
        <dbReference type="EnsemblPlants" id="AES94853"/>
    </source>
</evidence>
<accession>A0A0C3XCW8</accession>
<protein>
    <submittedName>
        <fullName evidence="1 2">Uncharacterized protein</fullName>
    </submittedName>
</protein>
<evidence type="ECO:0000313" key="1">
    <source>
        <dbReference type="EMBL" id="AES94853.2"/>
    </source>
</evidence>
<accession>G7KAU0</accession>
<dbReference type="AlphaFoldDB" id="G7KAU0"/>
<dbReference type="EMBL" id="CM001221">
    <property type="protein sequence ID" value="AES94853.2"/>
    <property type="molecule type" value="Genomic_DNA"/>
</dbReference>
<dbReference type="Proteomes" id="UP000002051">
    <property type="component" value="Chromosome 5"/>
</dbReference>
<dbReference type="HOGENOM" id="CLU_2609664_0_0_1"/>
<dbReference type="EnsemblPlants" id="AES94853">
    <property type="protein sequence ID" value="AES94853"/>
    <property type="gene ID" value="MTR_5g019100"/>
</dbReference>
<dbReference type="PaxDb" id="3880-AES94853"/>
<keyword evidence="3" id="KW-1185">Reference proteome</keyword>
<name>G7KAU0_MEDTR</name>
<reference evidence="1 3" key="2">
    <citation type="journal article" date="2014" name="BMC Genomics">
        <title>An improved genome release (version Mt4.0) for the model legume Medicago truncatula.</title>
        <authorList>
            <person name="Tang H."/>
            <person name="Krishnakumar V."/>
            <person name="Bidwell S."/>
            <person name="Rosen B."/>
            <person name="Chan A."/>
            <person name="Zhou S."/>
            <person name="Gentzbittel L."/>
            <person name="Childs K.L."/>
            <person name="Yandell M."/>
            <person name="Gundlach H."/>
            <person name="Mayer K.F."/>
            <person name="Schwartz D.C."/>
            <person name="Town C.D."/>
        </authorList>
    </citation>
    <scope>GENOME REANNOTATION</scope>
    <source>
        <strain evidence="2 3">cv. Jemalong A17</strain>
    </source>
</reference>
<sequence>MVNHCGMYMLQVKNVLIPNDEPQKLVGKDLLGIGRACFEMLRPLGYSLLAEIAHHVWQNLFQSHECYSIVVIFDKYIIK</sequence>
<organism evidence="1 3">
    <name type="scientific">Medicago truncatula</name>
    <name type="common">Barrel medic</name>
    <name type="synonym">Medicago tribuloides</name>
    <dbReference type="NCBI Taxonomy" id="3880"/>
    <lineage>
        <taxon>Eukaryota</taxon>
        <taxon>Viridiplantae</taxon>
        <taxon>Streptophyta</taxon>
        <taxon>Embryophyta</taxon>
        <taxon>Tracheophyta</taxon>
        <taxon>Spermatophyta</taxon>
        <taxon>Magnoliopsida</taxon>
        <taxon>eudicotyledons</taxon>
        <taxon>Gunneridae</taxon>
        <taxon>Pentapetalae</taxon>
        <taxon>rosids</taxon>
        <taxon>fabids</taxon>
        <taxon>Fabales</taxon>
        <taxon>Fabaceae</taxon>
        <taxon>Papilionoideae</taxon>
        <taxon>50 kb inversion clade</taxon>
        <taxon>NPAAA clade</taxon>
        <taxon>Hologalegina</taxon>
        <taxon>IRL clade</taxon>
        <taxon>Trifolieae</taxon>
        <taxon>Medicago</taxon>
    </lineage>
</organism>
<reference evidence="1 3" key="1">
    <citation type="journal article" date="2011" name="Nature">
        <title>The Medicago genome provides insight into the evolution of rhizobial symbioses.</title>
        <authorList>
            <person name="Young N.D."/>
            <person name="Debelle F."/>
            <person name="Oldroyd G.E."/>
            <person name="Geurts R."/>
            <person name="Cannon S.B."/>
            <person name="Udvardi M.K."/>
            <person name="Benedito V.A."/>
            <person name="Mayer K.F."/>
            <person name="Gouzy J."/>
            <person name="Schoof H."/>
            <person name="Van de Peer Y."/>
            <person name="Proost S."/>
            <person name="Cook D.R."/>
            <person name="Meyers B.C."/>
            <person name="Spannagl M."/>
            <person name="Cheung F."/>
            <person name="De Mita S."/>
            <person name="Krishnakumar V."/>
            <person name="Gundlach H."/>
            <person name="Zhou S."/>
            <person name="Mudge J."/>
            <person name="Bharti A.K."/>
            <person name="Murray J.D."/>
            <person name="Naoumkina M.A."/>
            <person name="Rosen B."/>
            <person name="Silverstein K.A."/>
            <person name="Tang H."/>
            <person name="Rombauts S."/>
            <person name="Zhao P.X."/>
            <person name="Zhou P."/>
            <person name="Barbe V."/>
            <person name="Bardou P."/>
            <person name="Bechner M."/>
            <person name="Bellec A."/>
            <person name="Berger A."/>
            <person name="Berges H."/>
            <person name="Bidwell S."/>
            <person name="Bisseling T."/>
            <person name="Choisne N."/>
            <person name="Couloux A."/>
            <person name="Denny R."/>
            <person name="Deshpande S."/>
            <person name="Dai X."/>
            <person name="Doyle J.J."/>
            <person name="Dudez A.M."/>
            <person name="Farmer A.D."/>
            <person name="Fouteau S."/>
            <person name="Franken C."/>
            <person name="Gibelin C."/>
            <person name="Gish J."/>
            <person name="Goldstein S."/>
            <person name="Gonzalez A.J."/>
            <person name="Green P.J."/>
            <person name="Hallab A."/>
            <person name="Hartog M."/>
            <person name="Hua A."/>
            <person name="Humphray S.J."/>
            <person name="Jeong D.H."/>
            <person name="Jing Y."/>
            <person name="Jocker A."/>
            <person name="Kenton S.M."/>
            <person name="Kim D.J."/>
            <person name="Klee K."/>
            <person name="Lai H."/>
            <person name="Lang C."/>
            <person name="Lin S."/>
            <person name="Macmil S.L."/>
            <person name="Magdelenat G."/>
            <person name="Matthews L."/>
            <person name="McCorrison J."/>
            <person name="Monaghan E.L."/>
            <person name="Mun J.H."/>
            <person name="Najar F.Z."/>
            <person name="Nicholson C."/>
            <person name="Noirot C."/>
            <person name="O'Bleness M."/>
            <person name="Paule C.R."/>
            <person name="Poulain J."/>
            <person name="Prion F."/>
            <person name="Qin B."/>
            <person name="Qu C."/>
            <person name="Retzel E.F."/>
            <person name="Riddle C."/>
            <person name="Sallet E."/>
            <person name="Samain S."/>
            <person name="Samson N."/>
            <person name="Sanders I."/>
            <person name="Saurat O."/>
            <person name="Scarpelli C."/>
            <person name="Schiex T."/>
            <person name="Segurens B."/>
            <person name="Severin A.J."/>
            <person name="Sherrier D.J."/>
            <person name="Shi R."/>
            <person name="Sims S."/>
            <person name="Singer S.R."/>
            <person name="Sinharoy S."/>
            <person name="Sterck L."/>
            <person name="Viollet A."/>
            <person name="Wang B.B."/>
            <person name="Wang K."/>
            <person name="Wang M."/>
            <person name="Wang X."/>
            <person name="Warfsmann J."/>
            <person name="Weissenbach J."/>
            <person name="White D.D."/>
            <person name="White J.D."/>
            <person name="Wiley G.B."/>
            <person name="Wincker P."/>
            <person name="Xing Y."/>
            <person name="Yang L."/>
            <person name="Yao Z."/>
            <person name="Ying F."/>
            <person name="Zhai J."/>
            <person name="Zhou L."/>
            <person name="Zuber A."/>
            <person name="Denarie J."/>
            <person name="Dixon R.A."/>
            <person name="May G.D."/>
            <person name="Schwartz D.C."/>
            <person name="Rogers J."/>
            <person name="Quetier F."/>
            <person name="Town C.D."/>
            <person name="Roe B.A."/>
        </authorList>
    </citation>
    <scope>NUCLEOTIDE SEQUENCE [LARGE SCALE GENOMIC DNA]</scope>
    <source>
        <strain evidence="1">A17</strain>
        <strain evidence="2 3">cv. Jemalong A17</strain>
    </source>
</reference>
<proteinExistence type="predicted"/>
<gene>
    <name evidence="1" type="ordered locus">MTR_5g019100</name>
</gene>
<evidence type="ECO:0000313" key="3">
    <source>
        <dbReference type="Proteomes" id="UP000002051"/>
    </source>
</evidence>
<reference evidence="2" key="3">
    <citation type="submission" date="2015-04" db="UniProtKB">
        <authorList>
            <consortium name="EnsemblPlants"/>
        </authorList>
    </citation>
    <scope>IDENTIFICATION</scope>
    <source>
        <strain evidence="2">cv. Jemalong A17</strain>
    </source>
</reference>